<dbReference type="OrthoDB" id="5383784at2759"/>
<dbReference type="EMBL" id="KZ613883">
    <property type="protein sequence ID" value="PMD53443.1"/>
    <property type="molecule type" value="Genomic_DNA"/>
</dbReference>
<dbReference type="AlphaFoldDB" id="A0A2J6SRX1"/>
<protein>
    <submittedName>
        <fullName evidence="3">Uncharacterized protein</fullName>
    </submittedName>
</protein>
<keyword evidence="2" id="KW-0812">Transmembrane</keyword>
<organism evidence="3 4">
    <name type="scientific">Hyaloscypha bicolor E</name>
    <dbReference type="NCBI Taxonomy" id="1095630"/>
    <lineage>
        <taxon>Eukaryota</taxon>
        <taxon>Fungi</taxon>
        <taxon>Dikarya</taxon>
        <taxon>Ascomycota</taxon>
        <taxon>Pezizomycotina</taxon>
        <taxon>Leotiomycetes</taxon>
        <taxon>Helotiales</taxon>
        <taxon>Hyaloscyphaceae</taxon>
        <taxon>Hyaloscypha</taxon>
        <taxon>Hyaloscypha bicolor</taxon>
    </lineage>
</organism>
<name>A0A2J6SRX1_9HELO</name>
<feature type="compositionally biased region" description="Basic and acidic residues" evidence="1">
    <location>
        <begin position="346"/>
        <end position="359"/>
    </location>
</feature>
<evidence type="ECO:0000256" key="2">
    <source>
        <dbReference type="SAM" id="Phobius"/>
    </source>
</evidence>
<proteinExistence type="predicted"/>
<feature type="compositionally biased region" description="Polar residues" evidence="1">
    <location>
        <begin position="29"/>
        <end position="39"/>
    </location>
</feature>
<dbReference type="RefSeq" id="XP_024730347.1">
    <property type="nucleotide sequence ID" value="XM_024875805.1"/>
</dbReference>
<feature type="region of interest" description="Disordered" evidence="1">
    <location>
        <begin position="25"/>
        <end position="54"/>
    </location>
</feature>
<evidence type="ECO:0000313" key="4">
    <source>
        <dbReference type="Proteomes" id="UP000235371"/>
    </source>
</evidence>
<feature type="transmembrane region" description="Helical" evidence="2">
    <location>
        <begin position="470"/>
        <end position="490"/>
    </location>
</feature>
<keyword evidence="4" id="KW-1185">Reference proteome</keyword>
<gene>
    <name evidence="3" type="ORF">K444DRAFT_541590</name>
</gene>
<evidence type="ECO:0000256" key="1">
    <source>
        <dbReference type="SAM" id="MobiDB-lite"/>
    </source>
</evidence>
<accession>A0A2J6SRX1</accession>
<dbReference type="GeneID" id="36583884"/>
<dbReference type="Proteomes" id="UP000235371">
    <property type="component" value="Unassembled WGS sequence"/>
</dbReference>
<evidence type="ECO:0000313" key="3">
    <source>
        <dbReference type="EMBL" id="PMD53443.1"/>
    </source>
</evidence>
<feature type="compositionally biased region" description="Basic and acidic residues" evidence="1">
    <location>
        <begin position="316"/>
        <end position="333"/>
    </location>
</feature>
<dbReference type="STRING" id="1095630.A0A2J6SRX1"/>
<keyword evidence="2" id="KW-1133">Transmembrane helix</keyword>
<feature type="region of interest" description="Disordered" evidence="1">
    <location>
        <begin position="312"/>
        <end position="333"/>
    </location>
</feature>
<dbReference type="InParanoid" id="A0A2J6SRX1"/>
<sequence length="516" mass="57355">MGRLESLTALALGRGHYEEGVIVNPEAEASSSPNPQQYNDRGYPRNPETKRQEREHVRAANEVMQVTGVVEDSLAAKVKASQFIQDKNLETLTGLRMMEAGRAVLVGGVWGVLGLRRRILLYRPYSTVSVLGIVRHEASSYSVPHLFFSGLPTVFAYHVCDWVAFVTETILEGQFQEDENALSEQQLRNSQLIQTGLDIGFCYIALHFRMFAILQQLNLISSSKLFPSFRSFIPFSHASPLQFPPSPSLSLSSLAFWGASLLRTAAPMLIILAHGKFKYMVARIMYRPIYRILPRPMGDSMFSGLNIAAPSMEYDTPDRPRDDRSRYRSEDEPTLRALEGLPALDRTETRARVNERDQESSEEEEEELTQATLISFDVEATDVAESSLGTWSAELRSANEPKPSQGLKYRVTGLTVLPPIMATEGLREIAAGIIVMPLEAFMVRVIGRAYRASAGLEMEDMFIWGVPSVWNLITALTVQLAVTGIIWAGFTAGTQRLAALWGARGTESPTKETSLT</sequence>
<keyword evidence="2" id="KW-0472">Membrane</keyword>
<feature type="region of interest" description="Disordered" evidence="1">
    <location>
        <begin position="346"/>
        <end position="366"/>
    </location>
</feature>
<reference evidence="3 4" key="1">
    <citation type="submission" date="2016-04" db="EMBL/GenBank/DDBJ databases">
        <title>A degradative enzymes factory behind the ericoid mycorrhizal symbiosis.</title>
        <authorList>
            <consortium name="DOE Joint Genome Institute"/>
            <person name="Martino E."/>
            <person name="Morin E."/>
            <person name="Grelet G."/>
            <person name="Kuo A."/>
            <person name="Kohler A."/>
            <person name="Daghino S."/>
            <person name="Barry K."/>
            <person name="Choi C."/>
            <person name="Cichocki N."/>
            <person name="Clum A."/>
            <person name="Copeland A."/>
            <person name="Hainaut M."/>
            <person name="Haridas S."/>
            <person name="Labutti K."/>
            <person name="Lindquist E."/>
            <person name="Lipzen A."/>
            <person name="Khouja H.-R."/>
            <person name="Murat C."/>
            <person name="Ohm R."/>
            <person name="Olson A."/>
            <person name="Spatafora J."/>
            <person name="Veneault-Fourrey C."/>
            <person name="Henrissat B."/>
            <person name="Grigoriev I."/>
            <person name="Martin F."/>
            <person name="Perotto S."/>
        </authorList>
    </citation>
    <scope>NUCLEOTIDE SEQUENCE [LARGE SCALE GENOMIC DNA]</scope>
    <source>
        <strain evidence="3 4">E</strain>
    </source>
</reference>